<dbReference type="RefSeq" id="XP_008045318.1">
    <property type="nucleotide sequence ID" value="XM_008047127.1"/>
</dbReference>
<dbReference type="PANTHER" id="PTHR13439">
    <property type="entry name" value="CT120 PROTEIN"/>
    <property type="match status" value="1"/>
</dbReference>
<keyword evidence="3 6" id="KW-1133">Transmembrane helix</keyword>
<dbReference type="OrthoDB" id="10266980at2759"/>
<dbReference type="AlphaFoldDB" id="R7S7Y0"/>
<gene>
    <name evidence="8" type="ORF">TRAVEDRAFT_156927</name>
</gene>
<feature type="transmembrane region" description="Helical" evidence="6">
    <location>
        <begin position="231"/>
        <end position="251"/>
    </location>
</feature>
<evidence type="ECO:0000256" key="2">
    <source>
        <dbReference type="ARBA" id="ARBA00022692"/>
    </source>
</evidence>
<feature type="transmembrane region" description="Helical" evidence="6">
    <location>
        <begin position="72"/>
        <end position="90"/>
    </location>
</feature>
<feature type="transmembrane region" description="Helical" evidence="6">
    <location>
        <begin position="191"/>
        <end position="211"/>
    </location>
</feature>
<reference evidence="9" key="1">
    <citation type="journal article" date="2012" name="Science">
        <title>The Paleozoic origin of enzymatic lignin decomposition reconstructed from 31 fungal genomes.</title>
        <authorList>
            <person name="Floudas D."/>
            <person name="Binder M."/>
            <person name="Riley R."/>
            <person name="Barry K."/>
            <person name="Blanchette R.A."/>
            <person name="Henrissat B."/>
            <person name="Martinez A.T."/>
            <person name="Otillar R."/>
            <person name="Spatafora J.W."/>
            <person name="Yadav J.S."/>
            <person name="Aerts A."/>
            <person name="Benoit I."/>
            <person name="Boyd A."/>
            <person name="Carlson A."/>
            <person name="Copeland A."/>
            <person name="Coutinho P.M."/>
            <person name="de Vries R.P."/>
            <person name="Ferreira P."/>
            <person name="Findley K."/>
            <person name="Foster B."/>
            <person name="Gaskell J."/>
            <person name="Glotzer D."/>
            <person name="Gorecki P."/>
            <person name="Heitman J."/>
            <person name="Hesse C."/>
            <person name="Hori C."/>
            <person name="Igarashi K."/>
            <person name="Jurgens J.A."/>
            <person name="Kallen N."/>
            <person name="Kersten P."/>
            <person name="Kohler A."/>
            <person name="Kuees U."/>
            <person name="Kumar T.K.A."/>
            <person name="Kuo A."/>
            <person name="LaButti K."/>
            <person name="Larrondo L.F."/>
            <person name="Lindquist E."/>
            <person name="Ling A."/>
            <person name="Lombard V."/>
            <person name="Lucas S."/>
            <person name="Lundell T."/>
            <person name="Martin R."/>
            <person name="McLaughlin D.J."/>
            <person name="Morgenstern I."/>
            <person name="Morin E."/>
            <person name="Murat C."/>
            <person name="Nagy L.G."/>
            <person name="Nolan M."/>
            <person name="Ohm R.A."/>
            <person name="Patyshakuliyeva A."/>
            <person name="Rokas A."/>
            <person name="Ruiz-Duenas F.J."/>
            <person name="Sabat G."/>
            <person name="Salamov A."/>
            <person name="Samejima M."/>
            <person name="Schmutz J."/>
            <person name="Slot J.C."/>
            <person name="St John F."/>
            <person name="Stenlid J."/>
            <person name="Sun H."/>
            <person name="Sun S."/>
            <person name="Syed K."/>
            <person name="Tsang A."/>
            <person name="Wiebenga A."/>
            <person name="Young D."/>
            <person name="Pisabarro A."/>
            <person name="Eastwood D.C."/>
            <person name="Martin F."/>
            <person name="Cullen D."/>
            <person name="Grigoriev I.V."/>
            <person name="Hibbett D.S."/>
        </authorList>
    </citation>
    <scope>NUCLEOTIDE SEQUENCE [LARGE SCALE GENOMIC DNA]</scope>
    <source>
        <strain evidence="9">FP-101664</strain>
    </source>
</reference>
<feature type="transmembrane region" description="Helical" evidence="6">
    <location>
        <begin position="32"/>
        <end position="51"/>
    </location>
</feature>
<organism evidence="8 9">
    <name type="scientific">Trametes versicolor (strain FP-101664)</name>
    <name type="common">White-rot fungus</name>
    <name type="synonym">Coriolus versicolor</name>
    <dbReference type="NCBI Taxonomy" id="717944"/>
    <lineage>
        <taxon>Eukaryota</taxon>
        <taxon>Fungi</taxon>
        <taxon>Dikarya</taxon>
        <taxon>Basidiomycota</taxon>
        <taxon>Agaricomycotina</taxon>
        <taxon>Agaricomycetes</taxon>
        <taxon>Polyporales</taxon>
        <taxon>Polyporaceae</taxon>
        <taxon>Trametes</taxon>
    </lineage>
</organism>
<name>R7S7Y0_TRAVS</name>
<accession>R7S7Y0</accession>
<proteinExistence type="predicted"/>
<evidence type="ECO:0000256" key="3">
    <source>
        <dbReference type="ARBA" id="ARBA00022989"/>
    </source>
</evidence>
<dbReference type="GeneID" id="19410098"/>
<dbReference type="GO" id="GO:0055088">
    <property type="term" value="P:lipid homeostasis"/>
    <property type="evidence" value="ECO:0007669"/>
    <property type="project" value="TreeGrafter"/>
</dbReference>
<dbReference type="SMART" id="SM00724">
    <property type="entry name" value="TLC"/>
    <property type="match status" value="1"/>
</dbReference>
<dbReference type="PROSITE" id="PS50922">
    <property type="entry name" value="TLC"/>
    <property type="match status" value="1"/>
</dbReference>
<keyword evidence="9" id="KW-1185">Reference proteome</keyword>
<evidence type="ECO:0000313" key="9">
    <source>
        <dbReference type="Proteomes" id="UP000054317"/>
    </source>
</evidence>
<evidence type="ECO:0000259" key="7">
    <source>
        <dbReference type="PROSITE" id="PS50922"/>
    </source>
</evidence>
<evidence type="ECO:0000256" key="6">
    <source>
        <dbReference type="SAM" id="Phobius"/>
    </source>
</evidence>
<feature type="domain" description="TLC" evidence="7">
    <location>
        <begin position="67"/>
        <end position="262"/>
    </location>
</feature>
<evidence type="ECO:0000256" key="4">
    <source>
        <dbReference type="ARBA" id="ARBA00023136"/>
    </source>
</evidence>
<comment type="subcellular location">
    <subcellularLocation>
        <location evidence="1">Membrane</location>
        <topology evidence="1">Multi-pass membrane protein</topology>
    </subcellularLocation>
</comment>
<dbReference type="Proteomes" id="UP000054317">
    <property type="component" value="Unassembled WGS sequence"/>
</dbReference>
<dbReference type="GO" id="GO:0005783">
    <property type="term" value="C:endoplasmic reticulum"/>
    <property type="evidence" value="ECO:0007669"/>
    <property type="project" value="TreeGrafter"/>
</dbReference>
<dbReference type="KEGG" id="tvs:TRAVEDRAFT_156927"/>
<keyword evidence="2 5" id="KW-0812">Transmembrane</keyword>
<dbReference type="GO" id="GO:0016020">
    <property type="term" value="C:membrane"/>
    <property type="evidence" value="ECO:0007669"/>
    <property type="project" value="UniProtKB-SubCell"/>
</dbReference>
<protein>
    <submittedName>
        <fullName evidence="8">DUF887-domain-containing protein</fullName>
    </submittedName>
</protein>
<dbReference type="OMA" id="HANNHTD"/>
<dbReference type="InterPro" id="IPR006634">
    <property type="entry name" value="TLC-dom"/>
</dbReference>
<sequence>MISLPTDEPLRAIAQPIARLLSLPHLVDHFPLLVYAFCLFTAVHLVISPVLSARFFPASYGKLRSRRAINQWNIQVVSLFHVFIVLPLAFACFRSDTLKADKLWGWDDRVGRTVAVACGYFLWDALDAIINFDDIGFLVHGVSCLTLYMMAFRPFLGYYAPRFLTWELSTIFLNIHRFLDKTGYTGSSAQWVNGVVLLSTFFSVRIIYGWYLTLDFMHSLYAARGQLPTFYLVAFALGNLTLNALNATWFYKMIFAIRRRFDDEAKPLTAAAASTDPDTTAALAEGPAAH</sequence>
<dbReference type="EMBL" id="JH711798">
    <property type="protein sequence ID" value="EIW51767.1"/>
    <property type="molecule type" value="Genomic_DNA"/>
</dbReference>
<evidence type="ECO:0000256" key="5">
    <source>
        <dbReference type="PROSITE-ProRule" id="PRU00205"/>
    </source>
</evidence>
<dbReference type="PANTHER" id="PTHR13439:SF0">
    <property type="entry name" value="TOPOISOMERASE I DAMAGE AFFECTED PROTEIN 4"/>
    <property type="match status" value="1"/>
</dbReference>
<evidence type="ECO:0000256" key="1">
    <source>
        <dbReference type="ARBA" id="ARBA00004141"/>
    </source>
</evidence>
<dbReference type="InterPro" id="IPR050846">
    <property type="entry name" value="TLCD"/>
</dbReference>
<evidence type="ECO:0000313" key="8">
    <source>
        <dbReference type="EMBL" id="EIW51767.1"/>
    </source>
</evidence>
<keyword evidence="4 5" id="KW-0472">Membrane</keyword>
<dbReference type="Pfam" id="PF03798">
    <property type="entry name" value="TRAM_LAG1_CLN8"/>
    <property type="match status" value="1"/>
</dbReference>
<feature type="transmembrane region" description="Helical" evidence="6">
    <location>
        <begin position="137"/>
        <end position="156"/>
    </location>
</feature>